<evidence type="ECO:0000313" key="2">
    <source>
        <dbReference type="Proteomes" id="UP001062846"/>
    </source>
</evidence>
<organism evidence="1 2">
    <name type="scientific">Rhododendron molle</name>
    <name type="common">Chinese azalea</name>
    <name type="synonym">Azalea mollis</name>
    <dbReference type="NCBI Taxonomy" id="49168"/>
    <lineage>
        <taxon>Eukaryota</taxon>
        <taxon>Viridiplantae</taxon>
        <taxon>Streptophyta</taxon>
        <taxon>Embryophyta</taxon>
        <taxon>Tracheophyta</taxon>
        <taxon>Spermatophyta</taxon>
        <taxon>Magnoliopsida</taxon>
        <taxon>eudicotyledons</taxon>
        <taxon>Gunneridae</taxon>
        <taxon>Pentapetalae</taxon>
        <taxon>asterids</taxon>
        <taxon>Ericales</taxon>
        <taxon>Ericaceae</taxon>
        <taxon>Ericoideae</taxon>
        <taxon>Rhodoreae</taxon>
        <taxon>Rhododendron</taxon>
    </lineage>
</organism>
<comment type="caution">
    <text evidence="1">The sequence shown here is derived from an EMBL/GenBank/DDBJ whole genome shotgun (WGS) entry which is preliminary data.</text>
</comment>
<proteinExistence type="predicted"/>
<reference evidence="1" key="1">
    <citation type="submission" date="2022-02" db="EMBL/GenBank/DDBJ databases">
        <title>Plant Genome Project.</title>
        <authorList>
            <person name="Zhang R.-G."/>
        </authorList>
    </citation>
    <scope>NUCLEOTIDE SEQUENCE</scope>
    <source>
        <strain evidence="1">AT1</strain>
    </source>
</reference>
<dbReference type="Proteomes" id="UP001062846">
    <property type="component" value="Chromosome 1"/>
</dbReference>
<sequence>MLSLAPSLSLCPVLSLSSIILDLHTTHPYKYPSLPPSNTHNPPPSLETVEKKERERKVGVFVHGGLERERKWVSIVTTCSSRLPRFTENAPFTFRARATETKVQKKSNAITQKNDTPLKASRSKKGSLSSRGPTIIRKCSDVI</sequence>
<evidence type="ECO:0000313" key="1">
    <source>
        <dbReference type="EMBL" id="KAI8572706.1"/>
    </source>
</evidence>
<gene>
    <name evidence="1" type="ORF">RHMOL_Rhmol01G0220500</name>
</gene>
<accession>A0ACC0Q5I3</accession>
<name>A0ACC0Q5I3_RHOML</name>
<dbReference type="EMBL" id="CM046388">
    <property type="protein sequence ID" value="KAI8572706.1"/>
    <property type="molecule type" value="Genomic_DNA"/>
</dbReference>
<protein>
    <submittedName>
        <fullName evidence="1">Uncharacterized protein</fullName>
    </submittedName>
</protein>
<keyword evidence="2" id="KW-1185">Reference proteome</keyword>